<dbReference type="RefSeq" id="WP_068961405.1">
    <property type="nucleotide sequence ID" value="NZ_CAJTAP010000001.1"/>
</dbReference>
<dbReference type="GeneID" id="65537329"/>
<evidence type="ECO:0000313" key="4">
    <source>
        <dbReference type="EMBL" id="ANU64118.1"/>
    </source>
</evidence>
<dbReference type="Gene3D" id="2.170.130.10">
    <property type="entry name" value="TonB-dependent receptor, plug domain"/>
    <property type="match status" value="1"/>
</dbReference>
<reference evidence="5" key="1">
    <citation type="submission" date="2016-04" db="EMBL/GenBank/DDBJ databases">
        <title>Complete Genome Sequences of Twelve Strains of a Stable Defined Moderately Diverse Mouse Microbiota 2 (sDMDMm2).</title>
        <authorList>
            <person name="Uchimura Y."/>
            <person name="Wyss M."/>
            <person name="Brugiroux S."/>
            <person name="Limenitakis J.P."/>
            <person name="Stecher B."/>
            <person name="McCoy K.D."/>
            <person name="Macpherson A.J."/>
        </authorList>
    </citation>
    <scope>NUCLEOTIDE SEQUENCE [LARGE SCALE GENOMIC DNA]</scope>
    <source>
        <strain evidence="5">YL27</strain>
    </source>
</reference>
<evidence type="ECO:0000259" key="3">
    <source>
        <dbReference type="Pfam" id="PF07715"/>
    </source>
</evidence>
<dbReference type="Gene3D" id="2.60.40.1120">
    <property type="entry name" value="Carboxypeptidase-like, regulatory domain"/>
    <property type="match status" value="1"/>
</dbReference>
<dbReference type="AlphaFoldDB" id="A0A1B1SBH1"/>
<name>A0A1B1SBH1_9BACT</name>
<dbReference type="SUPFAM" id="SSF56935">
    <property type="entry name" value="Porins"/>
    <property type="match status" value="1"/>
</dbReference>
<evidence type="ECO:0000256" key="2">
    <source>
        <dbReference type="SAM" id="SignalP"/>
    </source>
</evidence>
<gene>
    <name evidence="4" type="ORF">A4V02_10650</name>
</gene>
<dbReference type="KEGG" id="pary:A4V02_10650"/>
<dbReference type="InterPro" id="IPR008969">
    <property type="entry name" value="CarboxyPept-like_regulatory"/>
</dbReference>
<proteinExistence type="predicted"/>
<accession>A0A1Z2XH67</accession>
<feature type="signal peptide" evidence="2">
    <location>
        <begin position="1"/>
        <end position="20"/>
    </location>
</feature>
<keyword evidence="4" id="KW-0675">Receptor</keyword>
<dbReference type="Proteomes" id="UP000186351">
    <property type="component" value="Chromosome"/>
</dbReference>
<dbReference type="GO" id="GO:0044718">
    <property type="term" value="P:siderophore transmembrane transport"/>
    <property type="evidence" value="ECO:0007669"/>
    <property type="project" value="TreeGrafter"/>
</dbReference>
<dbReference type="PANTHER" id="PTHR30069">
    <property type="entry name" value="TONB-DEPENDENT OUTER MEMBRANE RECEPTOR"/>
    <property type="match status" value="1"/>
</dbReference>
<dbReference type="InterPro" id="IPR037066">
    <property type="entry name" value="Plug_dom_sf"/>
</dbReference>
<evidence type="ECO:0000256" key="1">
    <source>
        <dbReference type="ARBA" id="ARBA00022729"/>
    </source>
</evidence>
<feature type="domain" description="TonB-dependent receptor plug" evidence="3">
    <location>
        <begin position="121"/>
        <end position="255"/>
    </location>
</feature>
<dbReference type="STRING" id="1796646.A4V02_10650"/>
<evidence type="ECO:0000313" key="5">
    <source>
        <dbReference type="Proteomes" id="UP000186351"/>
    </source>
</evidence>
<protein>
    <submittedName>
        <fullName evidence="4">Outer membrane receptor protein</fullName>
    </submittedName>
</protein>
<dbReference type="InterPro" id="IPR039426">
    <property type="entry name" value="TonB-dep_rcpt-like"/>
</dbReference>
<feature type="chain" id="PRO_5008529380" evidence="2">
    <location>
        <begin position="21"/>
        <end position="930"/>
    </location>
</feature>
<dbReference type="InterPro" id="IPR012910">
    <property type="entry name" value="Plug_dom"/>
</dbReference>
<dbReference type="OrthoDB" id="1151166at2"/>
<organism evidence="4 5">
    <name type="scientific">Muribaculum intestinale</name>
    <dbReference type="NCBI Taxonomy" id="1796646"/>
    <lineage>
        <taxon>Bacteria</taxon>
        <taxon>Pseudomonadati</taxon>
        <taxon>Bacteroidota</taxon>
        <taxon>Bacteroidia</taxon>
        <taxon>Bacteroidales</taxon>
        <taxon>Muribaculaceae</taxon>
        <taxon>Muribaculum</taxon>
    </lineage>
</organism>
<sequence length="930" mass="103506">MKLFLSIILFIIAFSTPVHVFSADSFTLSGNVRDSADNEPLTGASISVNPGNHISATDIDGHFSLSLPKGTYTLKISYIGYTPLTRRITLSGDMSITLHPKRSGIALGEVTVTASESTGITSSSRIGRDAMAHLQPTSFTDLLELLPGGMSKDPDMSSVNSIALRETGVKGATGADVTNPDYAVTSLGTLFMIDGTPVNGDANLQTVGTTSDATSPDYTRNTTNRGVDMRTISTDNIESVEIVRGIPSAEYGNLTSGLVNIKRIRRSTPLYARFKADEYSKLFYVGKGFGIRGHEHVINADLGWLDSKSDPRNSLENYRRLTASARLSMRWIRPATVTSFSFGGDFTGSFDNAKSDPDLSYRKVDEYRSEYRRTSVTSDFSMRFTHGSLLKGILINASGSYQNDRLTRRKQVAPQRASVAPTSMAEGVNDGSYLLGEYIADYLSDGRPVNIFIKSRANGSLPLGSISNDWKLGVEYTFSKNYGHGQVYDLTRPLSASWTSRPRAYRDIPALQVVSSFIEEQATVPVGGNSVEIQAGARTISLVGLDRRYSLNGKVYIDPRANIVWNFPAIRIGDRKLRLLAAGGWGLTTKMPTVDYLFPQAAYNDFVQLNYYDVANPREHSRVSLRTYIDDATNYSLRSARNHKWEIRLGAELEGNRMSVTYFREKMNDGFRYSSYYAPYSYRKYDASAINPAQLEAPPALESLPYEDVTVLDGFRRATNGTRIDKEGIEFQLNTMRIPAIATALTVTGAWFRSTYSNSQMLYATVTDVVGQTPVSDMYIGLYDYRDGRVNEQFNTNFMLDTQIPKRGLIFTTSIQCMWWTKSTRLRQNGTPVSYLSAADGLLHPYTSADASDPARQFLIKHYNEDTYRTFRVPLAVYVNLKATKSIGRYLNVSMFVNRLFDHLPSYYSNGILVRRSSDPYFGMELNFTI</sequence>
<keyword evidence="1 2" id="KW-0732">Signal</keyword>
<accession>A0A1B1SBH1</accession>
<dbReference type="PANTHER" id="PTHR30069:SF29">
    <property type="entry name" value="HEMOGLOBIN AND HEMOGLOBIN-HAPTOGLOBIN-BINDING PROTEIN 1-RELATED"/>
    <property type="match status" value="1"/>
</dbReference>
<dbReference type="GO" id="GO:0009279">
    <property type="term" value="C:cell outer membrane"/>
    <property type="evidence" value="ECO:0007669"/>
    <property type="project" value="TreeGrafter"/>
</dbReference>
<dbReference type="GO" id="GO:0015344">
    <property type="term" value="F:siderophore uptake transmembrane transporter activity"/>
    <property type="evidence" value="ECO:0007669"/>
    <property type="project" value="TreeGrafter"/>
</dbReference>
<dbReference type="Pfam" id="PF13715">
    <property type="entry name" value="CarbopepD_reg_2"/>
    <property type="match status" value="1"/>
</dbReference>
<dbReference type="Pfam" id="PF07715">
    <property type="entry name" value="Plug"/>
    <property type="match status" value="1"/>
</dbReference>
<dbReference type="EMBL" id="CP015402">
    <property type="protein sequence ID" value="ANU64118.1"/>
    <property type="molecule type" value="Genomic_DNA"/>
</dbReference>
<keyword evidence="5" id="KW-1185">Reference proteome</keyword>
<dbReference type="SUPFAM" id="SSF49464">
    <property type="entry name" value="Carboxypeptidase regulatory domain-like"/>
    <property type="match status" value="1"/>
</dbReference>